<keyword evidence="1" id="KW-0472">Membrane</keyword>
<feature type="transmembrane region" description="Helical" evidence="1">
    <location>
        <begin position="43"/>
        <end position="63"/>
    </location>
</feature>
<sequence length="80" mass="7998">MIGSVAIGVGVAVGDGVGVGVGTCTGGSELPEEPPPQAARASVSIRILAFGIAWVMASASCAIRTQARVFGHDDQAMICR</sequence>
<dbReference type="Proteomes" id="UP000283003">
    <property type="component" value="Unassembled WGS sequence"/>
</dbReference>
<keyword evidence="1" id="KW-1133">Transmembrane helix</keyword>
<comment type="caution">
    <text evidence="2">The sequence shown here is derived from an EMBL/GenBank/DDBJ whole genome shotgun (WGS) entry which is preliminary data.</text>
</comment>
<organism evidence="2 3">
    <name type="scientific">Croceicoccus ponticola</name>
    <dbReference type="NCBI Taxonomy" id="2217664"/>
    <lineage>
        <taxon>Bacteria</taxon>
        <taxon>Pseudomonadati</taxon>
        <taxon>Pseudomonadota</taxon>
        <taxon>Alphaproteobacteria</taxon>
        <taxon>Sphingomonadales</taxon>
        <taxon>Erythrobacteraceae</taxon>
        <taxon>Croceicoccus</taxon>
    </lineage>
</organism>
<evidence type="ECO:0000313" key="2">
    <source>
        <dbReference type="EMBL" id="RVQ65123.1"/>
    </source>
</evidence>
<reference evidence="2 3" key="1">
    <citation type="submission" date="2018-12" db="EMBL/GenBank/DDBJ databases">
        <title>Croceicoccus ponticola sp. nov., a lipolytic bacterium isolated from seawater.</title>
        <authorList>
            <person name="Yoon J.-H."/>
        </authorList>
    </citation>
    <scope>NUCLEOTIDE SEQUENCE [LARGE SCALE GENOMIC DNA]</scope>
    <source>
        <strain evidence="2 3">GM-16</strain>
    </source>
</reference>
<evidence type="ECO:0000313" key="3">
    <source>
        <dbReference type="Proteomes" id="UP000283003"/>
    </source>
</evidence>
<name>A0A437GUM1_9SPHN</name>
<keyword evidence="1" id="KW-0812">Transmembrane</keyword>
<accession>A0A437GUM1</accession>
<proteinExistence type="predicted"/>
<protein>
    <submittedName>
        <fullName evidence="2">Uncharacterized protein</fullName>
    </submittedName>
</protein>
<gene>
    <name evidence="2" type="ORF">EKN06_13985</name>
</gene>
<keyword evidence="3" id="KW-1185">Reference proteome</keyword>
<dbReference type="EMBL" id="RXOL01000009">
    <property type="protein sequence ID" value="RVQ65123.1"/>
    <property type="molecule type" value="Genomic_DNA"/>
</dbReference>
<dbReference type="AlphaFoldDB" id="A0A437GUM1"/>
<evidence type="ECO:0000256" key="1">
    <source>
        <dbReference type="SAM" id="Phobius"/>
    </source>
</evidence>